<evidence type="ECO:0000313" key="1">
    <source>
        <dbReference type="EMBL" id="OUR98568.1"/>
    </source>
</evidence>
<proteinExistence type="predicted"/>
<reference evidence="2" key="1">
    <citation type="journal article" date="2017" name="Proc. Natl. Acad. Sci. U.S.A.">
        <title>Simulation of Deepwater Horizon oil plume reveals substrate specialization within a complex community of hydrocarbon-degraders.</title>
        <authorList>
            <person name="Hu P."/>
            <person name="Dubinsky E.A."/>
            <person name="Probst A.J."/>
            <person name="Wang J."/>
            <person name="Sieber C.M.K."/>
            <person name="Tom L.M."/>
            <person name="Gardinali P."/>
            <person name="Banfield J.F."/>
            <person name="Atlas R.M."/>
            <person name="Andersen G.L."/>
        </authorList>
    </citation>
    <scope>NUCLEOTIDE SEQUENCE [LARGE SCALE GENOMIC DNA]</scope>
</reference>
<gene>
    <name evidence="1" type="ORF">A9Q84_03910</name>
</gene>
<comment type="caution">
    <text evidence="1">The sequence shown here is derived from an EMBL/GenBank/DDBJ whole genome shotgun (WGS) entry which is preliminary data.</text>
</comment>
<name>A0A1Y5FAN9_9BACT</name>
<protein>
    <submittedName>
        <fullName evidence="1">Uncharacterized protein</fullName>
    </submittedName>
</protein>
<dbReference type="AlphaFoldDB" id="A0A1Y5FAN9"/>
<organism evidence="1 2">
    <name type="scientific">Halobacteriovorax marinus</name>
    <dbReference type="NCBI Taxonomy" id="97084"/>
    <lineage>
        <taxon>Bacteria</taxon>
        <taxon>Pseudomonadati</taxon>
        <taxon>Bdellovibrionota</taxon>
        <taxon>Bacteriovoracia</taxon>
        <taxon>Bacteriovoracales</taxon>
        <taxon>Halobacteriovoraceae</taxon>
        <taxon>Halobacteriovorax</taxon>
    </lineage>
</organism>
<sequence length="253" mass="29219">MEFNLGFIKSDNQFLLKSFNNNADDNGKILDLSELKSTNLQALFYDENHLENEDLKSSLLEDSKFFPIRSTSDIKVDFENFEKMPFEDVLSLFTKVHDNWLLQNNVTLLEELFKVIKHLNALWPNDRTTFFEELWFVLKSNLGAKSLRIIFNDIEMGKKEHEKNKLIQVKIEGDKFPNPTAGGELEAKIMASYEKDFSNQLEILEYSADKGQLVMTTTIKKSPVVIMAEVYELTRMQKAILGTLFTGLSENIQ</sequence>
<dbReference type="Proteomes" id="UP000196531">
    <property type="component" value="Unassembled WGS sequence"/>
</dbReference>
<evidence type="ECO:0000313" key="2">
    <source>
        <dbReference type="Proteomes" id="UP000196531"/>
    </source>
</evidence>
<accession>A0A1Y5FAN9</accession>
<dbReference type="EMBL" id="MAAO01000004">
    <property type="protein sequence ID" value="OUR98568.1"/>
    <property type="molecule type" value="Genomic_DNA"/>
</dbReference>